<dbReference type="InterPro" id="IPR036930">
    <property type="entry name" value="WGR_dom_sf"/>
</dbReference>
<dbReference type="HOGENOM" id="CLU_155888_0_1_6"/>
<dbReference type="CDD" id="cd07996">
    <property type="entry name" value="WGR_MMR_like"/>
    <property type="match status" value="1"/>
</dbReference>
<dbReference type="RefSeq" id="WP_005928169.1">
    <property type="nucleotide sequence ID" value="NZ_CP053649.1"/>
</dbReference>
<gene>
    <name evidence="1" type="ORF">GW15_0213650</name>
</gene>
<protein>
    <submittedName>
        <fullName evidence="1">Uncharacterized protein</fullName>
    </submittedName>
</protein>
<dbReference type="InterPro" id="IPR049809">
    <property type="entry name" value="YehF/YfeS-like_WGR"/>
</dbReference>
<reference evidence="1 2" key="1">
    <citation type="submission" date="2014-09" db="EMBL/GenBank/DDBJ databases">
        <title>A draft genome sequence for Xanthomonas axonopodis pv. vasculorum NCPPB 900.</title>
        <authorList>
            <person name="Harrison J."/>
            <person name="Studholme D.J."/>
        </authorList>
    </citation>
    <scope>NUCLEOTIDE SEQUENCE [LARGE SCALE GENOMIC DNA]</scope>
    <source>
        <strain evidence="1 2">NCPPB 900</strain>
    </source>
</reference>
<dbReference type="eggNOG" id="COG3831">
    <property type="taxonomic scope" value="Bacteria"/>
</dbReference>
<dbReference type="SUPFAM" id="SSF142921">
    <property type="entry name" value="WGR domain-like"/>
    <property type="match status" value="1"/>
</dbReference>
<organism evidence="1 2">
    <name type="scientific">Xanthomonas axonopodis pv. vasculorum</name>
    <dbReference type="NCBI Taxonomy" id="325777"/>
    <lineage>
        <taxon>Bacteria</taxon>
        <taxon>Pseudomonadati</taxon>
        <taxon>Pseudomonadota</taxon>
        <taxon>Gammaproteobacteria</taxon>
        <taxon>Lysobacterales</taxon>
        <taxon>Lysobacteraceae</taxon>
        <taxon>Xanthomonas</taxon>
    </lineage>
</organism>
<name>A0A098PY93_9XANT</name>
<dbReference type="Pfam" id="PF05406">
    <property type="entry name" value="WGR"/>
    <property type="match status" value="1"/>
</dbReference>
<dbReference type="GeneID" id="58002420"/>
<dbReference type="Proteomes" id="UP000028012">
    <property type="component" value="Unassembled WGS sequence"/>
</dbReference>
<sequence>MRILLQHDPGGNAPLRYVQLTLQPDLFGGWELLRETGEIGGRTQLRRDQYLQQDEADRAFDKARDTQLKRGFQLITGGADDAPR</sequence>
<comment type="caution">
    <text evidence="1">The sequence shown here is derived from an EMBL/GenBank/DDBJ whole genome shotgun (WGS) entry which is preliminary data.</text>
</comment>
<dbReference type="AlphaFoldDB" id="A0A098PY93"/>
<evidence type="ECO:0000313" key="2">
    <source>
        <dbReference type="Proteomes" id="UP000028012"/>
    </source>
</evidence>
<evidence type="ECO:0000313" key="1">
    <source>
        <dbReference type="EMBL" id="KGE51563.1"/>
    </source>
</evidence>
<dbReference type="InterPro" id="IPR008893">
    <property type="entry name" value="WGR_domain"/>
</dbReference>
<accession>A0A098PY93</accession>
<dbReference type="EMBL" id="JPHD02000092">
    <property type="protein sequence ID" value="KGE51563.1"/>
    <property type="molecule type" value="Genomic_DNA"/>
</dbReference>
<proteinExistence type="predicted"/>
<dbReference type="STRING" id="325777.GW15_0213650"/>